<accession>H2XX51</accession>
<dbReference type="EMBL" id="EAAA01000525">
    <property type="status" value="NOT_ANNOTATED_CDS"/>
    <property type="molecule type" value="Genomic_DNA"/>
</dbReference>
<feature type="region of interest" description="Disordered" evidence="1">
    <location>
        <begin position="80"/>
        <end position="113"/>
    </location>
</feature>
<proteinExistence type="predicted"/>
<dbReference type="AlphaFoldDB" id="H2XX51"/>
<evidence type="ECO:0000313" key="2">
    <source>
        <dbReference type="Ensembl" id="ENSCINP00000034235.1"/>
    </source>
</evidence>
<organism evidence="2 3">
    <name type="scientific">Ciona intestinalis</name>
    <name type="common">Transparent sea squirt</name>
    <name type="synonym">Ascidia intestinalis</name>
    <dbReference type="NCBI Taxonomy" id="7719"/>
    <lineage>
        <taxon>Eukaryota</taxon>
        <taxon>Metazoa</taxon>
        <taxon>Chordata</taxon>
        <taxon>Tunicata</taxon>
        <taxon>Ascidiacea</taxon>
        <taxon>Phlebobranchia</taxon>
        <taxon>Cionidae</taxon>
        <taxon>Ciona</taxon>
    </lineage>
</organism>
<sequence length="126" mass="13803">MKQSENDYEVDSYIDTEIVTSLGITPLMTQAKSCTSSKSNISVSFVEVVSTAGLETRSQVMQTCNNKDNEYVLYIADVERRSNETDDSGGDSTIETRSLPDTDACCDAPPVDILPQNSSDHSLYFA</sequence>
<evidence type="ECO:0000313" key="3">
    <source>
        <dbReference type="Proteomes" id="UP000008144"/>
    </source>
</evidence>
<dbReference type="Proteomes" id="UP000008144">
    <property type="component" value="Chromosome 10"/>
</dbReference>
<dbReference type="HOGENOM" id="CLU_1980824_0_0_1"/>
<dbReference type="InParanoid" id="H2XX51"/>
<evidence type="ECO:0000256" key="1">
    <source>
        <dbReference type="SAM" id="MobiDB-lite"/>
    </source>
</evidence>
<reference evidence="2" key="4">
    <citation type="submission" date="2025-09" db="UniProtKB">
        <authorList>
            <consortium name="Ensembl"/>
        </authorList>
    </citation>
    <scope>IDENTIFICATION</scope>
</reference>
<name>H2XX51_CIOIN</name>
<keyword evidence="3" id="KW-1185">Reference proteome</keyword>
<reference evidence="2" key="3">
    <citation type="submission" date="2025-08" db="UniProtKB">
        <authorList>
            <consortium name="Ensembl"/>
        </authorList>
    </citation>
    <scope>IDENTIFICATION</scope>
</reference>
<protein>
    <submittedName>
        <fullName evidence="2">Uncharacterized protein</fullName>
    </submittedName>
</protein>
<dbReference type="Ensembl" id="ENSCINT00000034062.1">
    <property type="protein sequence ID" value="ENSCINP00000034235.1"/>
    <property type="gene ID" value="ENSCING00000019923.1"/>
</dbReference>
<reference evidence="2" key="2">
    <citation type="journal article" date="2008" name="Genome Biol.">
        <title>Improved genome assembly and evidence-based global gene model set for the chordate Ciona intestinalis: new insight into intron and operon populations.</title>
        <authorList>
            <person name="Satou Y."/>
            <person name="Mineta K."/>
            <person name="Ogasawara M."/>
            <person name="Sasakura Y."/>
            <person name="Shoguchi E."/>
            <person name="Ueno K."/>
            <person name="Yamada L."/>
            <person name="Matsumoto J."/>
            <person name="Wasserscheid J."/>
            <person name="Dewar K."/>
            <person name="Wiley G.B."/>
            <person name="Macmil S.L."/>
            <person name="Roe B.A."/>
            <person name="Zeller R.W."/>
            <person name="Hastings K.E."/>
            <person name="Lemaire P."/>
            <person name="Lindquist E."/>
            <person name="Endo T."/>
            <person name="Hotta K."/>
            <person name="Inaba K."/>
        </authorList>
    </citation>
    <scope>NUCLEOTIDE SEQUENCE [LARGE SCALE GENOMIC DNA]</scope>
    <source>
        <strain evidence="2">wild type</strain>
    </source>
</reference>
<reference evidence="3" key="1">
    <citation type="journal article" date="2002" name="Science">
        <title>The draft genome of Ciona intestinalis: insights into chordate and vertebrate origins.</title>
        <authorList>
            <person name="Dehal P."/>
            <person name="Satou Y."/>
            <person name="Campbell R.K."/>
            <person name="Chapman J."/>
            <person name="Degnan B."/>
            <person name="De Tomaso A."/>
            <person name="Davidson B."/>
            <person name="Di Gregorio A."/>
            <person name="Gelpke M."/>
            <person name="Goodstein D.M."/>
            <person name="Harafuji N."/>
            <person name="Hastings K.E."/>
            <person name="Ho I."/>
            <person name="Hotta K."/>
            <person name="Huang W."/>
            <person name="Kawashima T."/>
            <person name="Lemaire P."/>
            <person name="Martinez D."/>
            <person name="Meinertzhagen I.A."/>
            <person name="Necula S."/>
            <person name="Nonaka M."/>
            <person name="Putnam N."/>
            <person name="Rash S."/>
            <person name="Saiga H."/>
            <person name="Satake M."/>
            <person name="Terry A."/>
            <person name="Yamada L."/>
            <person name="Wang H.G."/>
            <person name="Awazu S."/>
            <person name="Azumi K."/>
            <person name="Boore J."/>
            <person name="Branno M."/>
            <person name="Chin-Bow S."/>
            <person name="DeSantis R."/>
            <person name="Doyle S."/>
            <person name="Francino P."/>
            <person name="Keys D.N."/>
            <person name="Haga S."/>
            <person name="Hayashi H."/>
            <person name="Hino K."/>
            <person name="Imai K.S."/>
            <person name="Inaba K."/>
            <person name="Kano S."/>
            <person name="Kobayashi K."/>
            <person name="Kobayashi M."/>
            <person name="Lee B.I."/>
            <person name="Makabe K.W."/>
            <person name="Manohar C."/>
            <person name="Matassi G."/>
            <person name="Medina M."/>
            <person name="Mochizuki Y."/>
            <person name="Mount S."/>
            <person name="Morishita T."/>
            <person name="Miura S."/>
            <person name="Nakayama A."/>
            <person name="Nishizaka S."/>
            <person name="Nomoto H."/>
            <person name="Ohta F."/>
            <person name="Oishi K."/>
            <person name="Rigoutsos I."/>
            <person name="Sano M."/>
            <person name="Sasaki A."/>
            <person name="Sasakura Y."/>
            <person name="Shoguchi E."/>
            <person name="Shin-i T."/>
            <person name="Spagnuolo A."/>
            <person name="Stainier D."/>
            <person name="Suzuki M.M."/>
            <person name="Tassy O."/>
            <person name="Takatori N."/>
            <person name="Tokuoka M."/>
            <person name="Yagi K."/>
            <person name="Yoshizaki F."/>
            <person name="Wada S."/>
            <person name="Zhang C."/>
            <person name="Hyatt P.D."/>
            <person name="Larimer F."/>
            <person name="Detter C."/>
            <person name="Doggett N."/>
            <person name="Glavina T."/>
            <person name="Hawkins T."/>
            <person name="Richardson P."/>
            <person name="Lucas S."/>
            <person name="Kohara Y."/>
            <person name="Levine M."/>
            <person name="Satoh N."/>
            <person name="Rokhsar D.S."/>
        </authorList>
    </citation>
    <scope>NUCLEOTIDE SEQUENCE [LARGE SCALE GENOMIC DNA]</scope>
</reference>